<protein>
    <submittedName>
        <fullName evidence="2">Uncharacterized protein</fullName>
    </submittedName>
</protein>
<reference evidence="2" key="1">
    <citation type="journal article" date="2015" name="Nature">
        <title>Complex archaea that bridge the gap between prokaryotes and eukaryotes.</title>
        <authorList>
            <person name="Spang A."/>
            <person name="Saw J.H."/>
            <person name="Jorgensen S.L."/>
            <person name="Zaremba-Niedzwiedzka K."/>
            <person name="Martijn J."/>
            <person name="Lind A.E."/>
            <person name="van Eijk R."/>
            <person name="Schleper C."/>
            <person name="Guy L."/>
            <person name="Ettema T.J."/>
        </authorList>
    </citation>
    <scope>NUCLEOTIDE SEQUENCE</scope>
</reference>
<proteinExistence type="predicted"/>
<dbReference type="AlphaFoldDB" id="A0A0F9E2U9"/>
<accession>A0A0F9E2U9</accession>
<feature type="compositionally biased region" description="Basic and acidic residues" evidence="1">
    <location>
        <begin position="157"/>
        <end position="167"/>
    </location>
</feature>
<comment type="caution">
    <text evidence="2">The sequence shown here is derived from an EMBL/GenBank/DDBJ whole genome shotgun (WGS) entry which is preliminary data.</text>
</comment>
<organism evidence="2">
    <name type="scientific">marine sediment metagenome</name>
    <dbReference type="NCBI Taxonomy" id="412755"/>
    <lineage>
        <taxon>unclassified sequences</taxon>
        <taxon>metagenomes</taxon>
        <taxon>ecological metagenomes</taxon>
    </lineage>
</organism>
<feature type="non-terminal residue" evidence="2">
    <location>
        <position position="167"/>
    </location>
</feature>
<dbReference type="EMBL" id="LAZR01026558">
    <property type="protein sequence ID" value="KKL68353.1"/>
    <property type="molecule type" value="Genomic_DNA"/>
</dbReference>
<evidence type="ECO:0000313" key="2">
    <source>
        <dbReference type="EMBL" id="KKL68353.1"/>
    </source>
</evidence>
<sequence>MYKITQWDSRYEVNSSGDPYKPGSKQGIRSTSLLYVRAKVHGRQLGTGMRKLQAIAGDRHNEVFGLFMRFLEIAGDAGRGRRGHLLNSDDLDDPATPKDLAFILNSPQDQIEYALTKLIEVGWISGDSGKRPELPETPGTSGNSGEIPSLNNETETESNRSELNETE</sequence>
<feature type="region of interest" description="Disordered" evidence="1">
    <location>
        <begin position="126"/>
        <end position="167"/>
    </location>
</feature>
<evidence type="ECO:0000256" key="1">
    <source>
        <dbReference type="SAM" id="MobiDB-lite"/>
    </source>
</evidence>
<name>A0A0F9E2U9_9ZZZZ</name>
<gene>
    <name evidence="2" type="ORF">LCGC14_2125810</name>
</gene>